<reference evidence="3" key="2">
    <citation type="journal article" date="2023" name="IMA Fungus">
        <title>Comparative genomic study of the Penicillium genus elucidates a diverse pangenome and 15 lateral gene transfer events.</title>
        <authorList>
            <person name="Petersen C."/>
            <person name="Sorensen T."/>
            <person name="Nielsen M.R."/>
            <person name="Sondergaard T.E."/>
            <person name="Sorensen J.L."/>
            <person name="Fitzpatrick D.A."/>
            <person name="Frisvad J.C."/>
            <person name="Nielsen K.L."/>
        </authorList>
    </citation>
    <scope>NUCLEOTIDE SEQUENCE</scope>
    <source>
        <strain evidence="3">IBT 19713</strain>
    </source>
</reference>
<dbReference type="GeneID" id="83197379"/>
<dbReference type="PANTHER" id="PTHR42901:SF1">
    <property type="entry name" value="ALCOHOL DEHYDROGENASE"/>
    <property type="match status" value="1"/>
</dbReference>
<evidence type="ECO:0000313" key="4">
    <source>
        <dbReference type="Proteomes" id="UP001150941"/>
    </source>
</evidence>
<dbReference type="EMBL" id="JAPQKS010000002">
    <property type="protein sequence ID" value="KAJ5245796.1"/>
    <property type="molecule type" value="Genomic_DNA"/>
</dbReference>
<dbReference type="SUPFAM" id="SSF51735">
    <property type="entry name" value="NAD(P)-binding Rossmann-fold domains"/>
    <property type="match status" value="1"/>
</dbReference>
<dbReference type="InterPro" id="IPR002347">
    <property type="entry name" value="SDR_fam"/>
</dbReference>
<dbReference type="Gene3D" id="3.40.50.720">
    <property type="entry name" value="NAD(P)-binding Rossmann-like Domain"/>
    <property type="match status" value="1"/>
</dbReference>
<keyword evidence="2" id="KW-0560">Oxidoreductase</keyword>
<dbReference type="GO" id="GO:0016491">
    <property type="term" value="F:oxidoreductase activity"/>
    <property type="evidence" value="ECO:0007669"/>
    <property type="project" value="UniProtKB-KW"/>
</dbReference>
<dbReference type="InterPro" id="IPR036291">
    <property type="entry name" value="NAD(P)-bd_dom_sf"/>
</dbReference>
<comment type="caution">
    <text evidence="3">The sequence shown here is derived from an EMBL/GenBank/DDBJ whole genome shotgun (WGS) entry which is preliminary data.</text>
</comment>
<dbReference type="PRINTS" id="PR00081">
    <property type="entry name" value="GDHRDH"/>
</dbReference>
<sequence length="318" mass="35545">MEPITTIHKTVYDGINAALPSQCQRGKTVLITGGAGGIGFAIARAFAIANASHLILLGRDRLRLERATKRLQQEVPSFSGQVMTQVVELADPDSLECVWKNVLETSLAVDVLILNAAYMGESQDILQNGWRQVWEQYEVNVRGNLTLVDKFVRQTQVEGRSKKFIVDVTSDAINNYEAMEGQRPYAATKAAWTCLLQHIAFEIPVSDVQIINMHPGGIYTDTIAQMLPRDCYEWDNGAMHFFDPIHYAPANIDTFIETLPGNFAVWAATNEAAFLHGRYCWAGWDIEEMRKKLGDKELANQQFLRVGVIGVKDAVLQE</sequence>
<gene>
    <name evidence="3" type="ORF">N7468_000779</name>
</gene>
<organism evidence="3 4">
    <name type="scientific">Penicillium chermesinum</name>
    <dbReference type="NCBI Taxonomy" id="63820"/>
    <lineage>
        <taxon>Eukaryota</taxon>
        <taxon>Fungi</taxon>
        <taxon>Dikarya</taxon>
        <taxon>Ascomycota</taxon>
        <taxon>Pezizomycotina</taxon>
        <taxon>Eurotiomycetes</taxon>
        <taxon>Eurotiomycetidae</taxon>
        <taxon>Eurotiales</taxon>
        <taxon>Aspergillaceae</taxon>
        <taxon>Penicillium</taxon>
    </lineage>
</organism>
<dbReference type="Proteomes" id="UP001150941">
    <property type="component" value="Unassembled WGS sequence"/>
</dbReference>
<keyword evidence="4" id="KW-1185">Reference proteome</keyword>
<evidence type="ECO:0000256" key="1">
    <source>
        <dbReference type="ARBA" id="ARBA00006484"/>
    </source>
</evidence>
<dbReference type="OrthoDB" id="1933717at2759"/>
<reference evidence="3" key="1">
    <citation type="submission" date="2022-11" db="EMBL/GenBank/DDBJ databases">
        <authorList>
            <person name="Petersen C."/>
        </authorList>
    </citation>
    <scope>NUCLEOTIDE SEQUENCE</scope>
    <source>
        <strain evidence="3">IBT 19713</strain>
    </source>
</reference>
<name>A0A9W9TVZ0_9EURO</name>
<evidence type="ECO:0000256" key="2">
    <source>
        <dbReference type="ARBA" id="ARBA00023002"/>
    </source>
</evidence>
<protein>
    <submittedName>
        <fullName evidence="3">Sorbose reductase SOU1</fullName>
    </submittedName>
</protein>
<evidence type="ECO:0000313" key="3">
    <source>
        <dbReference type="EMBL" id="KAJ5245796.1"/>
    </source>
</evidence>
<dbReference type="Pfam" id="PF00106">
    <property type="entry name" value="adh_short"/>
    <property type="match status" value="1"/>
</dbReference>
<comment type="similarity">
    <text evidence="1">Belongs to the short-chain dehydrogenases/reductases (SDR) family.</text>
</comment>
<proteinExistence type="inferred from homology"/>
<dbReference type="RefSeq" id="XP_058333217.1">
    <property type="nucleotide sequence ID" value="XM_058470076.1"/>
</dbReference>
<accession>A0A9W9TVZ0</accession>
<dbReference type="AlphaFoldDB" id="A0A9W9TVZ0"/>
<dbReference type="PANTHER" id="PTHR42901">
    <property type="entry name" value="ALCOHOL DEHYDROGENASE"/>
    <property type="match status" value="1"/>
</dbReference>